<name>A0AAW0AN27_9AGAR</name>
<protein>
    <recommendedName>
        <fullName evidence="2">DUF6534 domain-containing protein</fullName>
    </recommendedName>
</protein>
<dbReference type="InterPro" id="IPR045339">
    <property type="entry name" value="DUF6534"/>
</dbReference>
<feature type="transmembrane region" description="Helical" evidence="1">
    <location>
        <begin position="221"/>
        <end position="243"/>
    </location>
</feature>
<keyword evidence="1" id="KW-0472">Membrane</keyword>
<dbReference type="AlphaFoldDB" id="A0AAW0AN27"/>
<dbReference type="Proteomes" id="UP001362999">
    <property type="component" value="Unassembled WGS sequence"/>
</dbReference>
<evidence type="ECO:0000313" key="3">
    <source>
        <dbReference type="EMBL" id="KAK7014386.1"/>
    </source>
</evidence>
<reference evidence="3 4" key="1">
    <citation type="journal article" date="2024" name="J Genomics">
        <title>Draft genome sequencing and assembly of Favolaschia claudopus CIRM-BRFM 2984 isolated from oak limbs.</title>
        <authorList>
            <person name="Navarro D."/>
            <person name="Drula E."/>
            <person name="Chaduli D."/>
            <person name="Cazenave R."/>
            <person name="Ahrendt S."/>
            <person name="Wang J."/>
            <person name="Lipzen A."/>
            <person name="Daum C."/>
            <person name="Barry K."/>
            <person name="Grigoriev I.V."/>
            <person name="Favel A."/>
            <person name="Rosso M.N."/>
            <person name="Martin F."/>
        </authorList>
    </citation>
    <scope>NUCLEOTIDE SEQUENCE [LARGE SCALE GENOMIC DNA]</scope>
    <source>
        <strain evidence="3 4">CIRM-BRFM 2984</strain>
    </source>
</reference>
<keyword evidence="4" id="KW-1185">Reference proteome</keyword>
<accession>A0AAW0AN27</accession>
<feature type="transmembrane region" description="Helical" evidence="1">
    <location>
        <begin position="109"/>
        <end position="130"/>
    </location>
</feature>
<gene>
    <name evidence="3" type="ORF">R3P38DRAFT_3206156</name>
</gene>
<feature type="transmembrane region" description="Helical" evidence="1">
    <location>
        <begin position="255"/>
        <end position="272"/>
    </location>
</feature>
<feature type="transmembrane region" description="Helical" evidence="1">
    <location>
        <begin position="182"/>
        <end position="201"/>
    </location>
</feature>
<comment type="caution">
    <text evidence="3">The sequence shown here is derived from an EMBL/GenBank/DDBJ whole genome shotgun (WGS) entry which is preliminary data.</text>
</comment>
<keyword evidence="1" id="KW-0812">Transmembrane</keyword>
<keyword evidence="1" id="KW-1133">Transmembrane helix</keyword>
<sequence>MYVPSVLVSGSSHALAAREVLVSNIADIVGPMFIGNILNWMLFGTLIMQLYTYYQNFPSDPRGLRFLVYLVFFMDAVQTVLLTHHGWWFTITIWGVPDRFEEIPWSGPTIPFMAGLVSATVQMFYAWRIWILSKNKLLHGASVVIVLAALTQGISAMVAAMICASDPIQETLIRMHPEFSTWLAGSLANDIVITSCMLYILTQAKSQTTWGPSETLLTKLINRMISSGSATVVVAAVDLALFVKYPANNYHYVPAYILGKIYSNAFFLNLNLRRPQRGQYSESNMINTQPTNDSYQLQGAIRVQQSSMTAVSTTSVKFAQREQQETIDVKEF</sequence>
<evidence type="ECO:0000259" key="2">
    <source>
        <dbReference type="Pfam" id="PF20152"/>
    </source>
</evidence>
<feature type="transmembrane region" description="Helical" evidence="1">
    <location>
        <begin position="66"/>
        <end position="89"/>
    </location>
</feature>
<dbReference type="PANTHER" id="PTHR40465">
    <property type="entry name" value="CHROMOSOME 1, WHOLE GENOME SHOTGUN SEQUENCE"/>
    <property type="match status" value="1"/>
</dbReference>
<feature type="transmembrane region" description="Helical" evidence="1">
    <location>
        <begin position="32"/>
        <end position="54"/>
    </location>
</feature>
<evidence type="ECO:0000313" key="4">
    <source>
        <dbReference type="Proteomes" id="UP001362999"/>
    </source>
</evidence>
<proteinExistence type="predicted"/>
<feature type="transmembrane region" description="Helical" evidence="1">
    <location>
        <begin position="137"/>
        <end position="162"/>
    </location>
</feature>
<evidence type="ECO:0000256" key="1">
    <source>
        <dbReference type="SAM" id="Phobius"/>
    </source>
</evidence>
<feature type="domain" description="DUF6534" evidence="2">
    <location>
        <begin position="186"/>
        <end position="274"/>
    </location>
</feature>
<dbReference type="PANTHER" id="PTHR40465:SF1">
    <property type="entry name" value="DUF6534 DOMAIN-CONTAINING PROTEIN"/>
    <property type="match status" value="1"/>
</dbReference>
<organism evidence="3 4">
    <name type="scientific">Favolaschia claudopus</name>
    <dbReference type="NCBI Taxonomy" id="2862362"/>
    <lineage>
        <taxon>Eukaryota</taxon>
        <taxon>Fungi</taxon>
        <taxon>Dikarya</taxon>
        <taxon>Basidiomycota</taxon>
        <taxon>Agaricomycotina</taxon>
        <taxon>Agaricomycetes</taxon>
        <taxon>Agaricomycetidae</taxon>
        <taxon>Agaricales</taxon>
        <taxon>Marasmiineae</taxon>
        <taxon>Mycenaceae</taxon>
        <taxon>Favolaschia</taxon>
    </lineage>
</organism>
<dbReference type="Pfam" id="PF20152">
    <property type="entry name" value="DUF6534"/>
    <property type="match status" value="1"/>
</dbReference>
<dbReference type="EMBL" id="JAWWNJ010000057">
    <property type="protein sequence ID" value="KAK7014386.1"/>
    <property type="molecule type" value="Genomic_DNA"/>
</dbReference>